<evidence type="ECO:0000313" key="2">
    <source>
        <dbReference type="Proteomes" id="UP000246077"/>
    </source>
</evidence>
<gene>
    <name evidence="1" type="ORF">DKG75_04785</name>
</gene>
<reference evidence="2" key="1">
    <citation type="submission" date="2018-05" db="EMBL/GenBank/DDBJ databases">
        <title>Zavarzinia sp. HR-AS.</title>
        <authorList>
            <person name="Lee Y."/>
            <person name="Jeon C.O."/>
        </authorList>
    </citation>
    <scope>NUCLEOTIDE SEQUENCE [LARGE SCALE GENOMIC DNA]</scope>
    <source>
        <strain evidence="2">DSM 1231</strain>
    </source>
</reference>
<organism evidence="1 2">
    <name type="scientific">Zavarzinia compransoris</name>
    <dbReference type="NCBI Taxonomy" id="1264899"/>
    <lineage>
        <taxon>Bacteria</taxon>
        <taxon>Pseudomonadati</taxon>
        <taxon>Pseudomonadota</taxon>
        <taxon>Alphaproteobacteria</taxon>
        <taxon>Rhodospirillales</taxon>
        <taxon>Zavarziniaceae</taxon>
        <taxon>Zavarzinia</taxon>
    </lineage>
</organism>
<protein>
    <submittedName>
        <fullName evidence="1">Uncharacterized protein</fullName>
    </submittedName>
</protein>
<dbReference type="EMBL" id="QGLF01000001">
    <property type="protein sequence ID" value="PWR23872.1"/>
    <property type="molecule type" value="Genomic_DNA"/>
</dbReference>
<evidence type="ECO:0000313" key="1">
    <source>
        <dbReference type="EMBL" id="PWR23872.1"/>
    </source>
</evidence>
<dbReference type="OrthoDB" id="9906724at2"/>
<dbReference type="Proteomes" id="UP000246077">
    <property type="component" value="Unassembled WGS sequence"/>
</dbReference>
<proteinExistence type="predicted"/>
<dbReference type="RefSeq" id="WP_109919903.1">
    <property type="nucleotide sequence ID" value="NZ_QGLF01000001.1"/>
</dbReference>
<comment type="caution">
    <text evidence="1">The sequence shown here is derived from an EMBL/GenBank/DDBJ whole genome shotgun (WGS) entry which is preliminary data.</text>
</comment>
<dbReference type="AlphaFoldDB" id="A0A317EBC4"/>
<keyword evidence="2" id="KW-1185">Reference proteome</keyword>
<sequence length="109" mass="11546">MSGASLAFPLVFYSPPLRKVVAQGAEWTFETLVVGRDGKARRLPGAARFSEAEGRKACAAHVIAQMRVDRDTANRRGRGSIGLVAIVDLASWDDLCLAYGVPESGAKGG</sequence>
<name>A0A317EBC4_9PROT</name>
<accession>A0A317EBC4</accession>